<evidence type="ECO:0000313" key="2">
    <source>
        <dbReference type="Proteomes" id="UP000235963"/>
    </source>
</evidence>
<dbReference type="EMBL" id="LOCM01000028">
    <property type="protein sequence ID" value="PND47349.1"/>
    <property type="molecule type" value="Genomic_DNA"/>
</dbReference>
<dbReference type="AlphaFoldDB" id="A0A2N8LB13"/>
<dbReference type="RefSeq" id="WP_102777829.1">
    <property type="nucleotide sequence ID" value="NZ_CBCSGP010000003.1"/>
</dbReference>
<dbReference type="Proteomes" id="UP000235963">
    <property type="component" value="Unassembled WGS sequence"/>
</dbReference>
<organism evidence="1 2">
    <name type="scientific">Streptococcus penaeicida</name>
    <dbReference type="NCBI Taxonomy" id="1765960"/>
    <lineage>
        <taxon>Bacteria</taxon>
        <taxon>Bacillati</taxon>
        <taxon>Bacillota</taxon>
        <taxon>Bacilli</taxon>
        <taxon>Lactobacillales</taxon>
        <taxon>Streptococcaceae</taxon>
        <taxon>Streptococcus</taxon>
    </lineage>
</organism>
<protein>
    <submittedName>
        <fullName evidence="1">Uncharacterized protein</fullName>
    </submittedName>
</protein>
<dbReference type="OrthoDB" id="2236472at2"/>
<comment type="caution">
    <text evidence="1">The sequence shown here is derived from an EMBL/GenBank/DDBJ whole genome shotgun (WGS) entry which is preliminary data.</text>
</comment>
<proteinExistence type="predicted"/>
<sequence>MEGIIALVFMVGLGYALYSAFKAKLWVTKTLGYDYYIRFVGMSEGIDLNESPKIMKKIKIVSGSKSQMSYSVQSLLNDHALKELIMAEFDLRSDQVIIQSEQLSGVLGMV</sequence>
<keyword evidence="2" id="KW-1185">Reference proteome</keyword>
<gene>
    <name evidence="1" type="ORF">AT575_07480</name>
</gene>
<evidence type="ECO:0000313" key="1">
    <source>
        <dbReference type="EMBL" id="PND47349.1"/>
    </source>
</evidence>
<reference evidence="1 2" key="1">
    <citation type="submission" date="2015-12" db="EMBL/GenBank/DDBJ databases">
        <title>Streptococcus penaeicida sp. nov.</title>
        <authorList>
            <person name="Gomez-Gil B."/>
            <person name="Morales-Covarrubias M."/>
        </authorList>
    </citation>
    <scope>NUCLEOTIDE SEQUENCE [LARGE SCALE GENOMIC DNA]</scope>
    <source>
        <strain evidence="1 2">CAIM 1838</strain>
    </source>
</reference>
<name>A0A2N8LB13_9STRE</name>
<accession>A0A2N8LB13</accession>